<dbReference type="EMBL" id="AP014810">
    <property type="protein sequence ID" value="BAU94033.1"/>
    <property type="molecule type" value="Genomic_DNA"/>
</dbReference>
<keyword evidence="4" id="KW-0614">Plasmid</keyword>
<geneLocation type="plasmid" evidence="5">
    <name>pmppm01 dna</name>
</geneLocation>
<evidence type="ECO:0000256" key="1">
    <source>
        <dbReference type="SAM" id="MobiDB-lite"/>
    </source>
</evidence>
<dbReference type="InterPro" id="IPR041459">
    <property type="entry name" value="MPTase-PolyVal"/>
</dbReference>
<name>A0A160PMM3_9HYPH</name>
<dbReference type="PIRSF" id="PIRSF037112">
    <property type="entry name" value="Antirestriction_ArdC"/>
    <property type="match status" value="1"/>
</dbReference>
<feature type="region of interest" description="Disordered" evidence="1">
    <location>
        <begin position="321"/>
        <end position="341"/>
    </location>
</feature>
<evidence type="ECO:0000259" key="2">
    <source>
        <dbReference type="Pfam" id="PF08401"/>
    </source>
</evidence>
<accession>A0A160PMM3</accession>
<protein>
    <submittedName>
        <fullName evidence="4">Antirestriction protein</fullName>
    </submittedName>
</protein>
<dbReference type="GO" id="GO:0003697">
    <property type="term" value="F:single-stranded DNA binding"/>
    <property type="evidence" value="ECO:0007669"/>
    <property type="project" value="InterPro"/>
</dbReference>
<dbReference type="AlphaFoldDB" id="A0A160PMM3"/>
<dbReference type="Proteomes" id="UP000218288">
    <property type="component" value="Plasmid pMPPM01"/>
</dbReference>
<dbReference type="InterPro" id="IPR017113">
    <property type="entry name" value="Antirestriction_ArdC"/>
</dbReference>
<feature type="domain" description="Polyvalent protein metallopeptidase" evidence="3">
    <location>
        <begin position="175"/>
        <end position="301"/>
    </location>
</feature>
<dbReference type="InterPro" id="IPR013610">
    <property type="entry name" value="ArdC_N"/>
</dbReference>
<evidence type="ECO:0000313" key="5">
    <source>
        <dbReference type="Proteomes" id="UP000218288"/>
    </source>
</evidence>
<feature type="domain" description="N-terminal" evidence="2">
    <location>
        <begin position="24"/>
        <end position="144"/>
    </location>
</feature>
<gene>
    <name evidence="4" type="ORF">MPPM_5428</name>
</gene>
<dbReference type="Pfam" id="PF18818">
    <property type="entry name" value="MPTase-PolyVal"/>
    <property type="match status" value="1"/>
</dbReference>
<evidence type="ECO:0000259" key="3">
    <source>
        <dbReference type="Pfam" id="PF18818"/>
    </source>
</evidence>
<proteinExistence type="predicted"/>
<dbReference type="Pfam" id="PF08401">
    <property type="entry name" value="ArdcN"/>
    <property type="match status" value="1"/>
</dbReference>
<evidence type="ECO:0000313" key="4">
    <source>
        <dbReference type="EMBL" id="BAU94033.1"/>
    </source>
</evidence>
<reference evidence="4 5" key="1">
    <citation type="journal article" date="2016" name="Genome Announc.">
        <title>Complete Genome Sequence of Methylobacterium populi P-1M, Isolated from Pink-Pigmented Household Biofilm.</title>
        <authorList>
            <person name="Morohoshi T."/>
            <person name="Ikeda T."/>
        </authorList>
    </citation>
    <scope>NUCLEOTIDE SEQUENCE [LARGE SCALE GENOMIC DNA]</scope>
    <source>
        <strain evidence="4 5">P-1M</strain>
        <plasmid evidence="5">Plasmid pmppm01 dna</plasmid>
    </source>
</reference>
<feature type="compositionally biased region" description="Basic and acidic residues" evidence="1">
    <location>
        <begin position="321"/>
        <end position="331"/>
    </location>
</feature>
<organism evidence="4 5">
    <name type="scientific">Methylorubrum populi</name>
    <dbReference type="NCBI Taxonomy" id="223967"/>
    <lineage>
        <taxon>Bacteria</taxon>
        <taxon>Pseudomonadati</taxon>
        <taxon>Pseudomonadota</taxon>
        <taxon>Alphaproteobacteria</taxon>
        <taxon>Hyphomicrobiales</taxon>
        <taxon>Methylobacteriaceae</taxon>
        <taxon>Methylorubrum</taxon>
    </lineage>
</organism>
<sequence>MNTMTKQTKGKPGAMAAASATAPDAYARITTRIVADLEGGVRPWCKPWGGEGLGARVTRPRRANGKPYSGINTLLLWLEAVEKGHRSPTWMTYRQAQELGGQVRRGERGSQVVYMGETTKRRQDESTGEEEERGVRFLKTYTVFNVGQIDGLPEAFAIPPVTDAPALLGPEPIAHAEAFFAATRADIRHGGAQAFYHAGADHIGMPPLAAFRDAESYYATLGHEAVHWTRHPSRLDRSFGRKRWGDEGYAREELVAELGAAFLAADLGLALEPREDHAAYIADWIAVLKGDKRAIFSAAAHAERAVKFLHGLQPGARAEAEAADPKAEHRAAPARAFEAAA</sequence>